<proteinExistence type="predicted"/>
<comment type="caution">
    <text evidence="1">The sequence shown here is derived from an EMBL/GenBank/DDBJ whole genome shotgun (WGS) entry which is preliminary data.</text>
</comment>
<name>A0A9X8QK55_9PSED</name>
<dbReference type="Proteomes" id="UP000183210">
    <property type="component" value="Unassembled WGS sequence"/>
</dbReference>
<dbReference type="GeneID" id="300267554"/>
<organism evidence="1 2">
    <name type="scientific">Pseudomonas lutea</name>
    <dbReference type="NCBI Taxonomy" id="243924"/>
    <lineage>
        <taxon>Bacteria</taxon>
        <taxon>Pseudomonadati</taxon>
        <taxon>Pseudomonadota</taxon>
        <taxon>Gammaproteobacteria</taxon>
        <taxon>Pseudomonadales</taxon>
        <taxon>Pseudomonadaceae</taxon>
        <taxon>Pseudomonas</taxon>
    </lineage>
</organism>
<gene>
    <name evidence="1" type="ORF">SAMN05216409_108210</name>
</gene>
<dbReference type="RefSeq" id="WP_074826660.1">
    <property type="nucleotide sequence ID" value="NZ_FOEV01000008.1"/>
</dbReference>
<dbReference type="EMBL" id="FOEV01000008">
    <property type="protein sequence ID" value="SEQ77178.1"/>
    <property type="molecule type" value="Genomic_DNA"/>
</dbReference>
<reference evidence="1 2" key="1">
    <citation type="submission" date="2016-10" db="EMBL/GenBank/DDBJ databases">
        <authorList>
            <person name="Varghese N."/>
            <person name="Submissions S."/>
        </authorList>
    </citation>
    <scope>NUCLEOTIDE SEQUENCE [LARGE SCALE GENOMIC DNA]</scope>
    <source>
        <strain evidence="1 2">LMG 21974</strain>
    </source>
</reference>
<dbReference type="AlphaFoldDB" id="A0A9X8QK55"/>
<protein>
    <submittedName>
        <fullName evidence="1">Uncharacterized protein</fullName>
    </submittedName>
</protein>
<evidence type="ECO:0000313" key="2">
    <source>
        <dbReference type="Proteomes" id="UP000183210"/>
    </source>
</evidence>
<sequence length="79" mass="8688">MLYGDQQIMVALLSRLNRNQLALGAAVEELAIWIDQRGSTDVSGRAMEHLEELAANADFISEALLTLMDSAQDKHQSDS</sequence>
<accession>A0A9X8QK55</accession>
<evidence type="ECO:0000313" key="1">
    <source>
        <dbReference type="EMBL" id="SEQ77178.1"/>
    </source>
</evidence>